<dbReference type="GO" id="GO:0006952">
    <property type="term" value="P:defense response"/>
    <property type="evidence" value="ECO:0007669"/>
    <property type="project" value="InterPro"/>
</dbReference>
<dbReference type="SUPFAM" id="SSF49695">
    <property type="entry name" value="gamma-Crystallin-like"/>
    <property type="match status" value="1"/>
</dbReference>
<dbReference type="OrthoDB" id="647809at2759"/>
<dbReference type="InterPro" id="IPR011024">
    <property type="entry name" value="G_crystallin-like"/>
</dbReference>
<evidence type="ECO:0000256" key="1">
    <source>
        <dbReference type="SAM" id="SignalP"/>
    </source>
</evidence>
<dbReference type="Pfam" id="PF09117">
    <property type="entry name" value="MiAMP1"/>
    <property type="match status" value="1"/>
</dbReference>
<accession>A0A7I8IJN9</accession>
<evidence type="ECO:0000313" key="3">
    <source>
        <dbReference type="EMBL" id="CAA7394248.1"/>
    </source>
</evidence>
<organism evidence="2">
    <name type="scientific">Spirodela intermedia</name>
    <name type="common">Intermediate duckweed</name>
    <dbReference type="NCBI Taxonomy" id="51605"/>
    <lineage>
        <taxon>Eukaryota</taxon>
        <taxon>Viridiplantae</taxon>
        <taxon>Streptophyta</taxon>
        <taxon>Embryophyta</taxon>
        <taxon>Tracheophyta</taxon>
        <taxon>Spermatophyta</taxon>
        <taxon>Magnoliopsida</taxon>
        <taxon>Liliopsida</taxon>
        <taxon>Araceae</taxon>
        <taxon>Lemnoideae</taxon>
        <taxon>Spirodela</taxon>
    </lineage>
</organism>
<gene>
    <name evidence="2" type="ORF">SI7747_04004555</name>
    <name evidence="3" type="ORF">SI8410_04004909</name>
</gene>
<dbReference type="InterPro" id="IPR015201">
    <property type="entry name" value="Antimicrobial_MiAMP1"/>
</dbReference>
<dbReference type="GO" id="GO:0045926">
    <property type="term" value="P:negative regulation of growth"/>
    <property type="evidence" value="ECO:0007669"/>
    <property type="project" value="InterPro"/>
</dbReference>
<sequence length="105" mass="10867">MATAPSKAAAAAVLLLLVIAAAVAPASASTLTAFSGPGCAGRTKDVNGCGCFDISGYQGGYHFVFTEGQAATLYKGSHCDGSYVPLYKETRRCKPNNFKSIYMSC</sequence>
<dbReference type="EMBL" id="LR743591">
    <property type="protein sequence ID" value="CAA2618388.1"/>
    <property type="molecule type" value="Genomic_DNA"/>
</dbReference>
<dbReference type="InterPro" id="IPR015791">
    <property type="entry name" value="Antimic/Inh_G_crystallin-like"/>
</dbReference>
<dbReference type="AlphaFoldDB" id="A0A7I8IJN9"/>
<evidence type="ECO:0000313" key="2">
    <source>
        <dbReference type="EMBL" id="CAA2618388.1"/>
    </source>
</evidence>
<keyword evidence="1" id="KW-0732">Signal</keyword>
<protein>
    <submittedName>
        <fullName evidence="2">Uncharacterized protein</fullName>
    </submittedName>
</protein>
<reference evidence="2" key="1">
    <citation type="submission" date="2019-12" db="EMBL/GenBank/DDBJ databases">
        <authorList>
            <person name="Scholz U."/>
            <person name="Mascher M."/>
            <person name="Fiebig A."/>
        </authorList>
    </citation>
    <scope>NUCLEOTIDE SEQUENCE</scope>
</reference>
<feature type="chain" id="PRO_5045019930" evidence="1">
    <location>
        <begin position="29"/>
        <end position="105"/>
    </location>
</feature>
<dbReference type="EMBL" id="LR746267">
    <property type="protein sequence ID" value="CAA7394248.1"/>
    <property type="molecule type" value="Genomic_DNA"/>
</dbReference>
<feature type="signal peptide" evidence="1">
    <location>
        <begin position="1"/>
        <end position="28"/>
    </location>
</feature>
<keyword evidence="4" id="KW-1185">Reference proteome</keyword>
<evidence type="ECO:0000313" key="4">
    <source>
        <dbReference type="Proteomes" id="UP000663760"/>
    </source>
</evidence>
<name>A0A7I8IJN9_SPIIN</name>
<dbReference type="Proteomes" id="UP000663760">
    <property type="component" value="Chromosome 4"/>
</dbReference>
<proteinExistence type="predicted"/>
<dbReference type="Gene3D" id="2.60.20.30">
    <property type="match status" value="1"/>
</dbReference>